<dbReference type="GO" id="GO:0006954">
    <property type="term" value="P:inflammatory response"/>
    <property type="evidence" value="ECO:0007669"/>
    <property type="project" value="TreeGrafter"/>
</dbReference>
<feature type="domain" description="Chemokine interleukin-8-like" evidence="3">
    <location>
        <begin position="31"/>
        <end position="83"/>
    </location>
</feature>
<dbReference type="InterPro" id="IPR001811">
    <property type="entry name" value="Chemokine_IL8-like_dom"/>
</dbReference>
<name>A0A8C4PMJ7_EQUAS</name>
<dbReference type="Pfam" id="PF00048">
    <property type="entry name" value="IL8"/>
    <property type="match status" value="1"/>
</dbReference>
<dbReference type="GO" id="GO:0005615">
    <property type="term" value="C:extracellular space"/>
    <property type="evidence" value="ECO:0007669"/>
    <property type="project" value="UniProtKB-KW"/>
</dbReference>
<dbReference type="AlphaFoldDB" id="A0A8C4PMJ7"/>
<evidence type="ECO:0000256" key="2">
    <source>
        <dbReference type="SAM" id="SignalP"/>
    </source>
</evidence>
<protein>
    <recommendedName>
        <fullName evidence="3">Chemokine interleukin-8-like domain-containing protein</fullName>
    </recommendedName>
</protein>
<dbReference type="OMA" id="CADPNED"/>
<dbReference type="InterPro" id="IPR036048">
    <property type="entry name" value="Interleukin_8-like_sf"/>
</dbReference>
<feature type="chain" id="PRO_5034227981" description="Chemokine interleukin-8-like domain-containing protein" evidence="2">
    <location>
        <begin position="25"/>
        <end position="109"/>
    </location>
</feature>
<keyword evidence="1" id="KW-0202">Cytokine</keyword>
<keyword evidence="2" id="KW-0732">Signal</keyword>
<keyword evidence="5" id="KW-1185">Reference proteome</keyword>
<reference evidence="4" key="2">
    <citation type="submission" date="2025-08" db="UniProtKB">
        <authorList>
            <consortium name="Ensembl"/>
        </authorList>
    </citation>
    <scope>IDENTIFICATION</scope>
</reference>
<dbReference type="InterPro" id="IPR039809">
    <property type="entry name" value="Chemokine_b/g/d"/>
</dbReference>
<proteinExistence type="predicted"/>
<reference evidence="4 5" key="1">
    <citation type="journal article" date="2020" name="Nat. Commun.">
        <title>Donkey genomes provide new insights into domestication and selection for coat color.</title>
        <authorList>
            <person name="Wang"/>
            <person name="C."/>
            <person name="Li"/>
            <person name="H."/>
            <person name="Guo"/>
            <person name="Y."/>
            <person name="Huang"/>
            <person name="J."/>
            <person name="Sun"/>
            <person name="Y."/>
            <person name="Min"/>
            <person name="J."/>
            <person name="Wang"/>
            <person name="J."/>
            <person name="Fang"/>
            <person name="X."/>
            <person name="Zhao"/>
            <person name="Z."/>
            <person name="Wang"/>
            <person name="S."/>
            <person name="Zhang"/>
            <person name="Y."/>
            <person name="Liu"/>
            <person name="Q."/>
            <person name="Jiang"/>
            <person name="Q."/>
            <person name="Wang"/>
            <person name="X."/>
            <person name="Guo"/>
            <person name="Y."/>
            <person name="Yang"/>
            <person name="C."/>
            <person name="Wang"/>
            <person name="Y."/>
            <person name="Tian"/>
            <person name="F."/>
            <person name="Zhuang"/>
            <person name="G."/>
            <person name="Fan"/>
            <person name="Y."/>
            <person name="Gao"/>
            <person name="Q."/>
            <person name="Li"/>
            <person name="Y."/>
            <person name="Ju"/>
            <person name="Z."/>
            <person name="Li"/>
            <person name="J."/>
            <person name="Li"/>
            <person name="R."/>
            <person name="Hou"/>
            <person name="M."/>
            <person name="Yang"/>
            <person name="G."/>
            <person name="Liu"/>
            <person name="G."/>
            <person name="Liu"/>
            <person name="W."/>
            <person name="Guo"/>
            <person name="J."/>
            <person name="Pan"/>
            <person name="S."/>
            <person name="Fan"/>
            <person name="G."/>
            <person name="Zhang"/>
            <person name="W."/>
            <person name="Zhang"/>
            <person name="R."/>
            <person name="Yu"/>
            <person name="J."/>
            <person name="Zhang"/>
            <person name="X."/>
            <person name="Yin"/>
            <person name="Q."/>
            <person name="Ji"/>
            <person name="C."/>
            <person name="Jin"/>
            <person name="Y."/>
            <person name="Yue"/>
            <person name="G."/>
            <person name="Liu"/>
            <person name="M."/>
            <person name="Xu"/>
            <person name="J."/>
            <person name="Liu"/>
            <person name="S."/>
            <person name="Jordana"/>
            <person name="J."/>
            <person name="Noce"/>
            <person name="A."/>
            <person name="Amills"/>
            <person name="M."/>
            <person name="Wu"/>
            <person name="D.D."/>
            <person name="Li"/>
            <person name="S."/>
            <person name="Zhou"/>
            <person name="X. and Zhong"/>
            <person name="J."/>
        </authorList>
    </citation>
    <scope>NUCLEOTIDE SEQUENCE [LARGE SCALE GENOMIC DNA]</scope>
</reference>
<feature type="signal peptide" evidence="2">
    <location>
        <begin position="1"/>
        <end position="24"/>
    </location>
</feature>
<evidence type="ECO:0000313" key="5">
    <source>
        <dbReference type="Proteomes" id="UP000694387"/>
    </source>
</evidence>
<dbReference type="PANTHER" id="PTHR12015:SF180">
    <property type="entry name" value="C-C MOTIF CHEMOKINE"/>
    <property type="match status" value="1"/>
</dbReference>
<dbReference type="GO" id="GO:0048020">
    <property type="term" value="F:CCR chemokine receptor binding"/>
    <property type="evidence" value="ECO:0007669"/>
    <property type="project" value="TreeGrafter"/>
</dbReference>
<dbReference type="Ensembl" id="ENSEAST00005017604.2">
    <property type="protein sequence ID" value="ENSEASP00005016200.1"/>
    <property type="gene ID" value="ENSEASG00005011254.2"/>
</dbReference>
<evidence type="ECO:0000256" key="1">
    <source>
        <dbReference type="ARBA" id="ARBA00022514"/>
    </source>
</evidence>
<organism evidence="4 5">
    <name type="scientific">Equus asinus</name>
    <name type="common">Donkey</name>
    <name type="synonym">Equus africanus asinus</name>
    <dbReference type="NCBI Taxonomy" id="9793"/>
    <lineage>
        <taxon>Eukaryota</taxon>
        <taxon>Metazoa</taxon>
        <taxon>Chordata</taxon>
        <taxon>Craniata</taxon>
        <taxon>Vertebrata</taxon>
        <taxon>Euteleostomi</taxon>
        <taxon>Mammalia</taxon>
        <taxon>Eutheria</taxon>
        <taxon>Laurasiatheria</taxon>
        <taxon>Perissodactyla</taxon>
        <taxon>Equidae</taxon>
        <taxon>Equus</taxon>
    </lineage>
</organism>
<reference evidence="4" key="3">
    <citation type="submission" date="2025-09" db="UniProtKB">
        <authorList>
            <consortium name="Ensembl"/>
        </authorList>
    </citation>
    <scope>IDENTIFICATION</scope>
</reference>
<dbReference type="PANTHER" id="PTHR12015">
    <property type="entry name" value="SMALL INDUCIBLE CYTOKINE A"/>
    <property type="match status" value="1"/>
</dbReference>
<sequence length="109" mass="11908">MEVPMAALAVLLLTAALCSHTCSASFGADTPTTCCFSYISRQIPCKFVDDDLRPAARAPSPIFHTKRGWQVCADPSESWVQDISCPQPAPLFRVCCLQHCGLYQLVFAL</sequence>
<dbReference type="SMART" id="SM00199">
    <property type="entry name" value="SCY"/>
    <property type="match status" value="1"/>
</dbReference>
<dbReference type="GO" id="GO:0061844">
    <property type="term" value="P:antimicrobial humoral immune response mediated by antimicrobial peptide"/>
    <property type="evidence" value="ECO:0007669"/>
    <property type="project" value="TreeGrafter"/>
</dbReference>
<evidence type="ECO:0000259" key="3">
    <source>
        <dbReference type="SMART" id="SM00199"/>
    </source>
</evidence>
<evidence type="ECO:0000313" key="4">
    <source>
        <dbReference type="Ensembl" id="ENSEASP00005016200.1"/>
    </source>
</evidence>
<dbReference type="Proteomes" id="UP000694387">
    <property type="component" value="Chromosome 13"/>
</dbReference>
<dbReference type="GO" id="GO:0030335">
    <property type="term" value="P:positive regulation of cell migration"/>
    <property type="evidence" value="ECO:0007669"/>
    <property type="project" value="TreeGrafter"/>
</dbReference>
<accession>A0A8C4PMJ7</accession>
<dbReference type="SUPFAM" id="SSF54117">
    <property type="entry name" value="Interleukin 8-like chemokines"/>
    <property type="match status" value="1"/>
</dbReference>
<dbReference type="GO" id="GO:0008009">
    <property type="term" value="F:chemokine activity"/>
    <property type="evidence" value="ECO:0007669"/>
    <property type="project" value="InterPro"/>
</dbReference>
<dbReference type="GeneTree" id="ENSGT01050000245362"/>
<dbReference type="Gene3D" id="2.40.50.40">
    <property type="match status" value="1"/>
</dbReference>
<dbReference type="GO" id="GO:0070098">
    <property type="term" value="P:chemokine-mediated signaling pathway"/>
    <property type="evidence" value="ECO:0007669"/>
    <property type="project" value="TreeGrafter"/>
</dbReference>
<gene>
    <name evidence="4" type="primary">LOC106844666</name>
</gene>